<protein>
    <submittedName>
        <fullName evidence="9">DNA-invertase hin</fullName>
    </submittedName>
</protein>
<dbReference type="PANTHER" id="PTHR30461:SF2">
    <property type="entry name" value="SERINE RECOMBINASE PINE-RELATED"/>
    <property type="match status" value="1"/>
</dbReference>
<keyword evidence="5" id="KW-0233">DNA recombination</keyword>
<dbReference type="PROSITE" id="PS00397">
    <property type="entry name" value="RECOMBINASES_1"/>
    <property type="match status" value="1"/>
</dbReference>
<dbReference type="FunFam" id="3.40.50.1390:FF:000001">
    <property type="entry name" value="DNA recombinase"/>
    <property type="match status" value="1"/>
</dbReference>
<evidence type="ECO:0000256" key="1">
    <source>
        <dbReference type="ARBA" id="ARBA00009913"/>
    </source>
</evidence>
<sequence>MVRPFGFHEKMRVGYARVSTQEQETRAQLDALTKAGVELVHEEKRSGATLRRPVLDKLLRNLKRGDTLVVYKLDRIARSLKHLLGIIERLQERGADFESLTEHIDTNTPAGRLMLQMLGAFAEFEREMIRERTKSGMQAAKRRGIRLGRPRSLEADDERRAVAQWRTGRYTLTALAHEYGVHLSSIKRAVYRADQSAQPRLLND</sequence>
<dbReference type="SMART" id="SM00857">
    <property type="entry name" value="Resolvase"/>
    <property type="match status" value="1"/>
</dbReference>
<evidence type="ECO:0000256" key="5">
    <source>
        <dbReference type="ARBA" id="ARBA00023172"/>
    </source>
</evidence>
<feature type="domain" description="Resolvase/invertase-type recombinase catalytic" evidence="8">
    <location>
        <begin position="11"/>
        <end position="144"/>
    </location>
</feature>
<reference evidence="9 10" key="1">
    <citation type="submission" date="2020-04" db="EMBL/GenBank/DDBJ databases">
        <authorList>
            <person name="De Canck E."/>
        </authorList>
    </citation>
    <scope>NUCLEOTIDE SEQUENCE [LARGE SCALE GENOMIC DNA]</scope>
    <source>
        <strain evidence="9 10">LMG 29542</strain>
    </source>
</reference>
<dbReference type="EMBL" id="CADIKH010000020">
    <property type="protein sequence ID" value="CAB3762471.1"/>
    <property type="molecule type" value="Genomic_DNA"/>
</dbReference>
<dbReference type="AlphaFoldDB" id="A0A6J5EAV6"/>
<dbReference type="GO" id="GO:0000150">
    <property type="term" value="F:DNA strand exchange activity"/>
    <property type="evidence" value="ECO:0007669"/>
    <property type="project" value="UniProtKB-KW"/>
</dbReference>
<evidence type="ECO:0000256" key="4">
    <source>
        <dbReference type="ARBA" id="ARBA00023125"/>
    </source>
</evidence>
<evidence type="ECO:0000259" key="8">
    <source>
        <dbReference type="PROSITE" id="PS51736"/>
    </source>
</evidence>
<organism evidence="9 10">
    <name type="scientific">Paraburkholderia humisilvae</name>
    <dbReference type="NCBI Taxonomy" id="627669"/>
    <lineage>
        <taxon>Bacteria</taxon>
        <taxon>Pseudomonadati</taxon>
        <taxon>Pseudomonadota</taxon>
        <taxon>Betaproteobacteria</taxon>
        <taxon>Burkholderiales</taxon>
        <taxon>Burkholderiaceae</taxon>
        <taxon>Paraburkholderia</taxon>
    </lineage>
</organism>
<comment type="similarity">
    <text evidence="1">Belongs to the site-specific recombinase resolvase family.</text>
</comment>
<feature type="active site" description="O-(5'-phospho-DNA)-serine intermediate" evidence="6 7">
    <location>
        <position position="19"/>
    </location>
</feature>
<evidence type="ECO:0000256" key="2">
    <source>
        <dbReference type="ARBA" id="ARBA00022908"/>
    </source>
</evidence>
<evidence type="ECO:0000313" key="9">
    <source>
        <dbReference type="EMBL" id="CAB3762471.1"/>
    </source>
</evidence>
<dbReference type="Pfam" id="PF00239">
    <property type="entry name" value="Resolvase"/>
    <property type="match status" value="1"/>
</dbReference>
<dbReference type="InterPro" id="IPR006118">
    <property type="entry name" value="Recombinase_CS"/>
</dbReference>
<keyword evidence="2" id="KW-0229">DNA integration</keyword>
<dbReference type="InterPro" id="IPR006119">
    <property type="entry name" value="Resolv_N"/>
</dbReference>
<dbReference type="GO" id="GO:0003677">
    <property type="term" value="F:DNA binding"/>
    <property type="evidence" value="ECO:0007669"/>
    <property type="project" value="UniProtKB-KW"/>
</dbReference>
<dbReference type="SUPFAM" id="SSF53041">
    <property type="entry name" value="Resolvase-like"/>
    <property type="match status" value="1"/>
</dbReference>
<keyword evidence="10" id="KW-1185">Reference proteome</keyword>
<evidence type="ECO:0000256" key="6">
    <source>
        <dbReference type="PIRSR" id="PIRSR606118-50"/>
    </source>
</evidence>
<dbReference type="InterPro" id="IPR050639">
    <property type="entry name" value="SSR_resolvase"/>
</dbReference>
<dbReference type="CDD" id="cd03768">
    <property type="entry name" value="SR_ResInv"/>
    <property type="match status" value="1"/>
</dbReference>
<evidence type="ECO:0000256" key="3">
    <source>
        <dbReference type="ARBA" id="ARBA00023100"/>
    </source>
</evidence>
<gene>
    <name evidence="9" type="primary">hin_1</name>
    <name evidence="9" type="ORF">LMG29542_04366</name>
</gene>
<keyword evidence="3" id="KW-0230">DNA invertase</keyword>
<accession>A0A6J5EAV6</accession>
<keyword evidence="4" id="KW-0238">DNA-binding</keyword>
<dbReference type="PROSITE" id="PS00398">
    <property type="entry name" value="RECOMBINASES_2"/>
    <property type="match status" value="1"/>
</dbReference>
<dbReference type="GO" id="GO:0015074">
    <property type="term" value="P:DNA integration"/>
    <property type="evidence" value="ECO:0007669"/>
    <property type="project" value="UniProtKB-KW"/>
</dbReference>
<dbReference type="PANTHER" id="PTHR30461">
    <property type="entry name" value="DNA-INVERTASE FROM LAMBDOID PROPHAGE"/>
    <property type="match status" value="1"/>
</dbReference>
<dbReference type="Proteomes" id="UP000494363">
    <property type="component" value="Unassembled WGS sequence"/>
</dbReference>
<evidence type="ECO:0000313" key="10">
    <source>
        <dbReference type="Proteomes" id="UP000494363"/>
    </source>
</evidence>
<name>A0A6J5EAV6_9BURK</name>
<dbReference type="Gene3D" id="3.40.50.1390">
    <property type="entry name" value="Resolvase, N-terminal catalytic domain"/>
    <property type="match status" value="1"/>
</dbReference>
<dbReference type="PROSITE" id="PS51736">
    <property type="entry name" value="RECOMBINASES_3"/>
    <property type="match status" value="1"/>
</dbReference>
<proteinExistence type="inferred from homology"/>
<evidence type="ECO:0000256" key="7">
    <source>
        <dbReference type="PROSITE-ProRule" id="PRU10137"/>
    </source>
</evidence>
<dbReference type="InterPro" id="IPR036162">
    <property type="entry name" value="Resolvase-like_N_sf"/>
</dbReference>